<keyword evidence="3" id="KW-0813">Transport</keyword>
<evidence type="ECO:0000256" key="6">
    <source>
        <dbReference type="ARBA" id="ARBA00023136"/>
    </source>
</evidence>
<evidence type="ECO:0000256" key="3">
    <source>
        <dbReference type="ARBA" id="ARBA00022448"/>
    </source>
</evidence>
<dbReference type="GO" id="GO:0006886">
    <property type="term" value="P:intracellular protein transport"/>
    <property type="evidence" value="ECO:0007669"/>
    <property type="project" value="InterPro"/>
</dbReference>
<keyword evidence="12" id="KW-1185">Reference proteome</keyword>
<name>A0A0D8XR02_DICVI</name>
<evidence type="ECO:0000256" key="2">
    <source>
        <dbReference type="ARBA" id="ARBA00010050"/>
    </source>
</evidence>
<dbReference type="Gene3D" id="3.30.160.60">
    <property type="entry name" value="Classic Zinc Finger"/>
    <property type="match status" value="1"/>
</dbReference>
<evidence type="ECO:0000256" key="7">
    <source>
        <dbReference type="ARBA" id="ARBA00040047"/>
    </source>
</evidence>
<dbReference type="InterPro" id="IPR011990">
    <property type="entry name" value="TPR-like_helical_dom_sf"/>
</dbReference>
<dbReference type="PANTHER" id="PTHR13768">
    <property type="entry name" value="SOLUBLE NSF ATTACHMENT PROTEIN SNAP"/>
    <property type="match status" value="1"/>
</dbReference>
<dbReference type="InterPro" id="IPR013087">
    <property type="entry name" value="Znf_C2H2_type"/>
</dbReference>
<protein>
    <recommendedName>
        <fullName evidence="7">Gamma-soluble NSF attachment protein</fullName>
    </recommendedName>
    <alternativeName>
        <fullName evidence="8">N-ethylmaleimide-sensitive factor attachment protein gamma</fullName>
    </alternativeName>
</protein>
<evidence type="ECO:0000256" key="9">
    <source>
        <dbReference type="SAM" id="MobiDB-lite"/>
    </source>
</evidence>
<keyword evidence="6" id="KW-0472">Membrane</keyword>
<dbReference type="STRING" id="29172.A0A0D8XR02"/>
<dbReference type="GO" id="GO:0016192">
    <property type="term" value="P:vesicle-mediated transport"/>
    <property type="evidence" value="ECO:0007669"/>
    <property type="project" value="UniProtKB-KW"/>
</dbReference>
<dbReference type="GO" id="GO:0031201">
    <property type="term" value="C:SNARE complex"/>
    <property type="evidence" value="ECO:0007669"/>
    <property type="project" value="TreeGrafter"/>
</dbReference>
<feature type="compositionally biased region" description="Low complexity" evidence="9">
    <location>
        <begin position="418"/>
        <end position="429"/>
    </location>
</feature>
<dbReference type="AlphaFoldDB" id="A0A0D8XR02"/>
<dbReference type="InterPro" id="IPR000744">
    <property type="entry name" value="NSF_attach"/>
</dbReference>
<dbReference type="Pfam" id="PF14938">
    <property type="entry name" value="SNAP"/>
    <property type="match status" value="1"/>
</dbReference>
<dbReference type="Proteomes" id="UP000053766">
    <property type="component" value="Unassembled WGS sequence"/>
</dbReference>
<dbReference type="SUPFAM" id="SSF48452">
    <property type="entry name" value="TPR-like"/>
    <property type="match status" value="1"/>
</dbReference>
<evidence type="ECO:0000256" key="8">
    <source>
        <dbReference type="ARBA" id="ARBA00042485"/>
    </source>
</evidence>
<evidence type="ECO:0000256" key="5">
    <source>
        <dbReference type="ARBA" id="ARBA00022927"/>
    </source>
</evidence>
<reference evidence="12" key="2">
    <citation type="journal article" date="2016" name="Sci. Rep.">
        <title>Dictyocaulus viviparus genome, variome and transcriptome elucidate lungworm biology and support future intervention.</title>
        <authorList>
            <person name="McNulty S.N."/>
            <person name="Strube C."/>
            <person name="Rosa B.A."/>
            <person name="Martin J.C."/>
            <person name="Tyagi R."/>
            <person name="Choi Y.J."/>
            <person name="Wang Q."/>
            <person name="Hallsworth Pepin K."/>
            <person name="Zhang X."/>
            <person name="Ozersky P."/>
            <person name="Wilson R.K."/>
            <person name="Sternberg P.W."/>
            <person name="Gasser R.B."/>
            <person name="Mitreva M."/>
        </authorList>
    </citation>
    <scope>NUCLEOTIDE SEQUENCE [LARGE SCALE GENOMIC DNA]</scope>
    <source>
        <strain evidence="12">HannoverDv2000</strain>
    </source>
</reference>
<proteinExistence type="inferred from homology"/>
<sequence length="492" mass="55649">MLLRDNGDTGEAFNLFEKAIVQYAESGSLDTAAMTVEKAAKVIAQTEPEKAIKLYEKGLVLVQQSDRSKMAGEFLSQIARLNLRMERYNEAANAICEEIEKYIEVKEHGRVGQLAIALVLVHLALGDSVAAAKRYQWVVKSCTEFEFTDEARACRQLIGGWEGQDDEQFQIVLKDGVLRSMDNDEKLLVMETFMAQLRVLHEQFITLSNEDQTTALAAIAEAVTAMRYAVVQHRLEKEVEFTLACEAEKMMVERMTSDCSSLSIYTDISPTPHIESALTPSHSAVQKQWEFIWPEVYEDNSFARSEWSISGITSATNLESTSEELNHVGNACNRVVYASSSERNEVGNAIRHVCATCGYLATNRKALYRHGLKTRHILRVTKFSGCLVCTLCPYRTDKTFNYNRHMKRFHPNERWELLGNSTNSSTSNHTLEESGPASKTRKRCVGCYKNLAKENDSKTAAKRAKRINTRCSQCKKHFCLDCFNNSHRRCKL</sequence>
<evidence type="ECO:0000256" key="4">
    <source>
        <dbReference type="ARBA" id="ARBA00022892"/>
    </source>
</evidence>
<keyword evidence="5" id="KW-0653">Protein transport</keyword>
<feature type="region of interest" description="Disordered" evidence="9">
    <location>
        <begin position="418"/>
        <end position="437"/>
    </location>
</feature>
<organism evidence="11 12">
    <name type="scientific">Dictyocaulus viviparus</name>
    <name type="common">Bovine lungworm</name>
    <dbReference type="NCBI Taxonomy" id="29172"/>
    <lineage>
        <taxon>Eukaryota</taxon>
        <taxon>Metazoa</taxon>
        <taxon>Ecdysozoa</taxon>
        <taxon>Nematoda</taxon>
        <taxon>Chromadorea</taxon>
        <taxon>Rhabditida</taxon>
        <taxon>Rhabditina</taxon>
        <taxon>Rhabditomorpha</taxon>
        <taxon>Strongyloidea</taxon>
        <taxon>Metastrongylidae</taxon>
        <taxon>Dictyocaulus</taxon>
    </lineage>
</organism>
<comment type="similarity">
    <text evidence="2">Belongs to the SNAP family.</text>
</comment>
<evidence type="ECO:0000313" key="12">
    <source>
        <dbReference type="Proteomes" id="UP000053766"/>
    </source>
</evidence>
<feature type="domain" description="C2H2-type" evidence="10">
    <location>
        <begin position="352"/>
        <end position="376"/>
    </location>
</feature>
<accession>A0A0D8XR02</accession>
<dbReference type="PANTHER" id="PTHR13768:SF2">
    <property type="entry name" value="GAMMA-SOLUBLE NSF ATTACHMENT PROTEIN"/>
    <property type="match status" value="1"/>
</dbReference>
<evidence type="ECO:0000259" key="10">
    <source>
        <dbReference type="SMART" id="SM00355"/>
    </source>
</evidence>
<gene>
    <name evidence="11" type="ORF">DICVIV_09220</name>
</gene>
<evidence type="ECO:0000256" key="1">
    <source>
        <dbReference type="ARBA" id="ARBA00004170"/>
    </source>
</evidence>
<dbReference type="GO" id="GO:0019905">
    <property type="term" value="F:syntaxin binding"/>
    <property type="evidence" value="ECO:0007669"/>
    <property type="project" value="TreeGrafter"/>
</dbReference>
<reference evidence="11 12" key="1">
    <citation type="submission" date="2013-11" db="EMBL/GenBank/DDBJ databases">
        <title>Draft genome of the bovine lungworm Dictyocaulus viviparus.</title>
        <authorList>
            <person name="Mitreva M."/>
        </authorList>
    </citation>
    <scope>NUCLEOTIDE SEQUENCE [LARGE SCALE GENOMIC DNA]</scope>
    <source>
        <strain evidence="11 12">HannoverDv2000</strain>
    </source>
</reference>
<dbReference type="OrthoDB" id="26569at2759"/>
<dbReference type="GO" id="GO:0005774">
    <property type="term" value="C:vacuolar membrane"/>
    <property type="evidence" value="ECO:0007669"/>
    <property type="project" value="TreeGrafter"/>
</dbReference>
<dbReference type="GO" id="GO:0005483">
    <property type="term" value="F:soluble NSF attachment protein activity"/>
    <property type="evidence" value="ECO:0007669"/>
    <property type="project" value="TreeGrafter"/>
</dbReference>
<comment type="subcellular location">
    <subcellularLocation>
        <location evidence="1">Membrane</location>
        <topology evidence="1">Peripheral membrane protein</topology>
    </subcellularLocation>
</comment>
<dbReference type="Gene3D" id="1.25.40.10">
    <property type="entry name" value="Tetratricopeptide repeat domain"/>
    <property type="match status" value="1"/>
</dbReference>
<keyword evidence="4" id="KW-0931">ER-Golgi transport</keyword>
<dbReference type="EMBL" id="KN716451">
    <property type="protein sequence ID" value="KJH44761.1"/>
    <property type="molecule type" value="Genomic_DNA"/>
</dbReference>
<feature type="domain" description="C2H2-type" evidence="10">
    <location>
        <begin position="387"/>
        <end position="410"/>
    </location>
</feature>
<dbReference type="SMART" id="SM00355">
    <property type="entry name" value="ZnF_C2H2"/>
    <property type="match status" value="2"/>
</dbReference>
<evidence type="ECO:0000313" key="11">
    <source>
        <dbReference type="EMBL" id="KJH44761.1"/>
    </source>
</evidence>